<keyword evidence="4" id="KW-0418">Kinase</keyword>
<accession>A0A0F6Z4M5</accession>
<reference evidence="7 8" key="1">
    <citation type="submission" date="2015-04" db="EMBL/GenBank/DDBJ databases">
        <title>Complete Genome Sequence of Brevibacterium flavum ATCC 15168.</title>
        <authorList>
            <person name="Ahn J."/>
            <person name="Park G."/>
            <person name="Jeon W."/>
            <person name="Jang Y."/>
            <person name="Jang M."/>
            <person name="Lee H."/>
            <person name="Lee H."/>
        </authorList>
    </citation>
    <scope>NUCLEOTIDE SEQUENCE [LARGE SCALE GENOMIC DNA]</scope>
    <source>
        <strain evidence="7 8">ATCC 15168</strain>
    </source>
</reference>
<feature type="transmembrane region" description="Helical" evidence="6">
    <location>
        <begin position="106"/>
        <end position="121"/>
    </location>
</feature>
<evidence type="ECO:0000256" key="5">
    <source>
        <dbReference type="ARBA" id="ARBA00023012"/>
    </source>
</evidence>
<sequence>MMEFLNTHRLIVLGSLSFLGLGFAEVLLRGQWSTPQFFVFTFLQTLLLVLCFIPKLSVPFVVLLSIAQLALAYLCIHGEPQSTSPFTLIVAQMAFSGLLMFRGQRVLAFISAGGLIWIGTIDPTNGAWSPHVMSALALAVFFALSMALGQVLRSKVEQRANLEEQAKIQTELRRKELALHLHRSVAKELTFAVMKSQELSGRDNLSTDVKKQLYDIEESARKALMQTHDLMKSLQTFDQLPYVPELDRIPLHVVLKVMKADLEDLGFTMLINTTTFNEDLSAENVEAIVTVLEEASNNIAKYADKSEPVQLSIARVTEEIHLSIRNKVQQVPGNLARAASSGIGLIHMRHAVESVGGNFSVNENDSMWIINATLKNPSPVPLKVSPTEQSTDSY</sequence>
<name>A0A0F6Z4M5_9CORY</name>
<dbReference type="PATRIC" id="fig|92706.3.peg.226"/>
<dbReference type="Gene3D" id="3.30.565.10">
    <property type="entry name" value="Histidine kinase-like ATPase, C-terminal domain"/>
    <property type="match status" value="1"/>
</dbReference>
<dbReference type="GO" id="GO:0004673">
    <property type="term" value="F:protein histidine kinase activity"/>
    <property type="evidence" value="ECO:0007669"/>
    <property type="project" value="UniProtKB-EC"/>
</dbReference>
<keyword evidence="6" id="KW-0472">Membrane</keyword>
<dbReference type="SUPFAM" id="SSF55874">
    <property type="entry name" value="ATPase domain of HSP90 chaperone/DNA topoisomerase II/histidine kinase"/>
    <property type="match status" value="1"/>
</dbReference>
<evidence type="ECO:0000256" key="6">
    <source>
        <dbReference type="SAM" id="Phobius"/>
    </source>
</evidence>
<comment type="catalytic activity">
    <reaction evidence="1">
        <text>ATP + protein L-histidine = ADP + protein N-phospho-L-histidine.</text>
        <dbReference type="EC" id="2.7.13.3"/>
    </reaction>
</comment>
<dbReference type="HOGENOM" id="CLU_699560_0_0_11"/>
<dbReference type="PANTHER" id="PTHR24421:SF10">
    <property type="entry name" value="NITRATE_NITRITE SENSOR PROTEIN NARQ"/>
    <property type="match status" value="1"/>
</dbReference>
<dbReference type="Proteomes" id="UP000034037">
    <property type="component" value="Chromosome"/>
</dbReference>
<evidence type="ECO:0000256" key="1">
    <source>
        <dbReference type="ARBA" id="ARBA00000085"/>
    </source>
</evidence>
<feature type="transmembrane region" description="Helical" evidence="6">
    <location>
        <begin position="34"/>
        <end position="53"/>
    </location>
</feature>
<protein>
    <recommendedName>
        <fullName evidence="2">histidine kinase</fullName>
        <ecNumber evidence="2">2.7.13.3</ecNumber>
    </recommendedName>
</protein>
<evidence type="ECO:0000313" key="8">
    <source>
        <dbReference type="Proteomes" id="UP000034037"/>
    </source>
</evidence>
<dbReference type="EC" id="2.7.13.3" evidence="2"/>
<evidence type="ECO:0000256" key="2">
    <source>
        <dbReference type="ARBA" id="ARBA00012438"/>
    </source>
</evidence>
<dbReference type="EMBL" id="CP011309">
    <property type="protein sequence ID" value="AKF26250.1"/>
    <property type="molecule type" value="Genomic_DNA"/>
</dbReference>
<dbReference type="AlphaFoldDB" id="A0A0F6Z4M5"/>
<keyword evidence="6" id="KW-0812">Transmembrane</keyword>
<gene>
    <name evidence="7" type="ORF">YH66_01100</name>
</gene>
<dbReference type="GO" id="GO:0000160">
    <property type="term" value="P:phosphorelay signal transduction system"/>
    <property type="evidence" value="ECO:0007669"/>
    <property type="project" value="UniProtKB-KW"/>
</dbReference>
<proteinExistence type="predicted"/>
<keyword evidence="5" id="KW-0902">Two-component regulatory system</keyword>
<evidence type="ECO:0000313" key="7">
    <source>
        <dbReference type="EMBL" id="AKF26250.1"/>
    </source>
</evidence>
<dbReference type="InterPro" id="IPR036890">
    <property type="entry name" value="HATPase_C_sf"/>
</dbReference>
<feature type="transmembrane region" description="Helical" evidence="6">
    <location>
        <begin position="133"/>
        <end position="152"/>
    </location>
</feature>
<keyword evidence="6" id="KW-1133">Transmembrane helix</keyword>
<dbReference type="InterPro" id="IPR050482">
    <property type="entry name" value="Sensor_HK_TwoCompSys"/>
</dbReference>
<organism evidence="7 8">
    <name type="scientific">[Brevibacterium] flavum</name>
    <dbReference type="NCBI Taxonomy" id="92706"/>
    <lineage>
        <taxon>Bacteria</taxon>
        <taxon>Bacillati</taxon>
        <taxon>Actinomycetota</taxon>
        <taxon>Actinomycetes</taxon>
        <taxon>Mycobacteriales</taxon>
        <taxon>Corynebacteriaceae</taxon>
        <taxon>Corynebacterium</taxon>
    </lineage>
</organism>
<keyword evidence="8" id="KW-1185">Reference proteome</keyword>
<dbReference type="PANTHER" id="PTHR24421">
    <property type="entry name" value="NITRATE/NITRITE SENSOR PROTEIN NARX-RELATED"/>
    <property type="match status" value="1"/>
</dbReference>
<keyword evidence="3" id="KW-0808">Transferase</keyword>
<evidence type="ECO:0000256" key="4">
    <source>
        <dbReference type="ARBA" id="ARBA00022777"/>
    </source>
</evidence>
<evidence type="ECO:0000256" key="3">
    <source>
        <dbReference type="ARBA" id="ARBA00022679"/>
    </source>
</evidence>